<comment type="caution">
    <text evidence="2">The sequence shown here is derived from an EMBL/GenBank/DDBJ whole genome shotgun (WGS) entry which is preliminary data.</text>
</comment>
<dbReference type="RefSeq" id="WP_377007976.1">
    <property type="nucleotide sequence ID" value="NZ_JBHSLV010000019.1"/>
</dbReference>
<evidence type="ECO:0000256" key="1">
    <source>
        <dbReference type="SAM" id="SignalP"/>
    </source>
</evidence>
<name>A0ABW0H8U2_9HYPH</name>
<dbReference type="EMBL" id="JBHSLV010000019">
    <property type="protein sequence ID" value="MFC5393060.1"/>
    <property type="molecule type" value="Genomic_DNA"/>
</dbReference>
<protein>
    <submittedName>
        <fullName evidence="2">Uncharacterized protein</fullName>
    </submittedName>
</protein>
<feature type="chain" id="PRO_5046006705" evidence="1">
    <location>
        <begin position="19"/>
        <end position="143"/>
    </location>
</feature>
<feature type="signal peptide" evidence="1">
    <location>
        <begin position="1"/>
        <end position="18"/>
    </location>
</feature>
<gene>
    <name evidence="2" type="ORF">ACFPPC_10490</name>
</gene>
<keyword evidence="1" id="KW-0732">Signal</keyword>
<organism evidence="2 3">
    <name type="scientific">Bosea vestrisii</name>
    <dbReference type="NCBI Taxonomy" id="151416"/>
    <lineage>
        <taxon>Bacteria</taxon>
        <taxon>Pseudomonadati</taxon>
        <taxon>Pseudomonadota</taxon>
        <taxon>Alphaproteobacteria</taxon>
        <taxon>Hyphomicrobiales</taxon>
        <taxon>Boseaceae</taxon>
        <taxon>Bosea</taxon>
    </lineage>
</organism>
<reference evidence="3" key="1">
    <citation type="journal article" date="2019" name="Int. J. Syst. Evol. Microbiol.">
        <title>The Global Catalogue of Microorganisms (GCM) 10K type strain sequencing project: providing services to taxonomists for standard genome sequencing and annotation.</title>
        <authorList>
            <consortium name="The Broad Institute Genomics Platform"/>
            <consortium name="The Broad Institute Genome Sequencing Center for Infectious Disease"/>
            <person name="Wu L."/>
            <person name="Ma J."/>
        </authorList>
    </citation>
    <scope>NUCLEOTIDE SEQUENCE [LARGE SCALE GENOMIC DNA]</scope>
    <source>
        <strain evidence="3">CGMCC 1.16326</strain>
    </source>
</reference>
<dbReference type="Proteomes" id="UP001596104">
    <property type="component" value="Unassembled WGS sequence"/>
</dbReference>
<proteinExistence type="predicted"/>
<keyword evidence="3" id="KW-1185">Reference proteome</keyword>
<accession>A0ABW0H8U2</accession>
<sequence length="143" mass="15124">MKRMLAIAIALIAVPAAASQPVTPTLLPKLIGSSAVVVEQVLGEAKGRCSSRDCGYEVDGKTLSVSYEHGVATEVIWYLRTKEGRITAADLGFGKECDGPKRQPGSGGEVWSRCPGGFSVEIQNNDKGGTFLIHVAARDLLLP</sequence>
<evidence type="ECO:0000313" key="3">
    <source>
        <dbReference type="Proteomes" id="UP001596104"/>
    </source>
</evidence>
<evidence type="ECO:0000313" key="2">
    <source>
        <dbReference type="EMBL" id="MFC5393060.1"/>
    </source>
</evidence>